<accession>A0A160NZM4</accession>
<evidence type="ECO:0000313" key="3">
    <source>
        <dbReference type="EMBL" id="BAU84457.1"/>
    </source>
</evidence>
<evidence type="ECO:0000313" key="4">
    <source>
        <dbReference type="Proteomes" id="UP000217676"/>
    </source>
</evidence>
<feature type="signal peptide" evidence="2">
    <location>
        <begin position="1"/>
        <end position="24"/>
    </location>
</feature>
<evidence type="ECO:0008006" key="5">
    <source>
        <dbReference type="Google" id="ProtNLM"/>
    </source>
</evidence>
<sequence>MHGTTHVLPRSAAVVTLFAALVLAGCSGPGREVDPGPGAARTDAGVSGNRAGEPAPAEPSPDAQVGLANTALVSESFHSSGTSTAFPGAKQEMWWEPAGGLRLRVTGSVSGDMYCDGGTSYTSAPLFAASLTSRGQSVTVPGRLEDTYVSTVLDTGCEVYFSIPATAKPAPDKDRGIDGGKALAYEASGAGTRDVYYLPDLSSPPKGAVRLGPLRLESTRSGRTSVTTYDSYGESFSITMPPESKIMTVEEFRAAVQG</sequence>
<protein>
    <recommendedName>
        <fullName evidence="5">Lipoprotein</fullName>
    </recommendedName>
</protein>
<organism evidence="3 4">
    <name type="scientific">Streptomyces laurentii</name>
    <dbReference type="NCBI Taxonomy" id="39478"/>
    <lineage>
        <taxon>Bacteria</taxon>
        <taxon>Bacillati</taxon>
        <taxon>Actinomycetota</taxon>
        <taxon>Actinomycetes</taxon>
        <taxon>Kitasatosporales</taxon>
        <taxon>Streptomycetaceae</taxon>
        <taxon>Streptomyces</taxon>
    </lineage>
</organism>
<feature type="region of interest" description="Disordered" evidence="1">
    <location>
        <begin position="29"/>
        <end position="63"/>
    </location>
</feature>
<dbReference type="KEGG" id="slau:SLA_3549"/>
<evidence type="ECO:0000256" key="1">
    <source>
        <dbReference type="SAM" id="MobiDB-lite"/>
    </source>
</evidence>
<keyword evidence="2" id="KW-0732">Signal</keyword>
<dbReference type="AlphaFoldDB" id="A0A160NZM4"/>
<keyword evidence="4" id="KW-1185">Reference proteome</keyword>
<reference evidence="3 4" key="1">
    <citation type="journal article" date="2016" name="Genome Announc.">
        <title>Complete Genome Sequence of Thiostrepton-Producing Streptomyces laurentii ATCC 31255.</title>
        <authorList>
            <person name="Doi K."/>
            <person name="Fujino Y."/>
            <person name="Nagayoshi Y."/>
            <person name="Ohshima T."/>
            <person name="Ogata S."/>
        </authorList>
    </citation>
    <scope>NUCLEOTIDE SEQUENCE [LARGE SCALE GENOMIC DNA]</scope>
    <source>
        <strain evidence="3 4">ATCC 31255</strain>
    </source>
</reference>
<dbReference type="Proteomes" id="UP000217676">
    <property type="component" value="Chromosome"/>
</dbReference>
<evidence type="ECO:0000256" key="2">
    <source>
        <dbReference type="SAM" id="SignalP"/>
    </source>
</evidence>
<proteinExistence type="predicted"/>
<feature type="chain" id="PRO_5039297680" description="Lipoprotein" evidence="2">
    <location>
        <begin position="25"/>
        <end position="258"/>
    </location>
</feature>
<gene>
    <name evidence="3" type="ORF">SLA_3549</name>
</gene>
<name>A0A160NZM4_STRLU</name>
<dbReference type="EMBL" id="AP017424">
    <property type="protein sequence ID" value="BAU84457.1"/>
    <property type="molecule type" value="Genomic_DNA"/>
</dbReference>